<organism evidence="2 3">
    <name type="scientific">Dibothriocephalus latus</name>
    <name type="common">Fish tapeworm</name>
    <name type="synonym">Diphyllobothrium latum</name>
    <dbReference type="NCBI Taxonomy" id="60516"/>
    <lineage>
        <taxon>Eukaryota</taxon>
        <taxon>Metazoa</taxon>
        <taxon>Spiralia</taxon>
        <taxon>Lophotrochozoa</taxon>
        <taxon>Platyhelminthes</taxon>
        <taxon>Cestoda</taxon>
        <taxon>Eucestoda</taxon>
        <taxon>Diphyllobothriidea</taxon>
        <taxon>Diphyllobothriidae</taxon>
        <taxon>Dibothriocephalus</taxon>
    </lineage>
</organism>
<accession>A0A3P7MHY7</accession>
<dbReference type="Gene3D" id="2.60.40.10">
    <property type="entry name" value="Immunoglobulins"/>
    <property type="match status" value="1"/>
</dbReference>
<dbReference type="InterPro" id="IPR036116">
    <property type="entry name" value="FN3_sf"/>
</dbReference>
<dbReference type="PROSITE" id="PS50853">
    <property type="entry name" value="FN3"/>
    <property type="match status" value="1"/>
</dbReference>
<evidence type="ECO:0000313" key="3">
    <source>
        <dbReference type="Proteomes" id="UP000281553"/>
    </source>
</evidence>
<dbReference type="CDD" id="cd00063">
    <property type="entry name" value="FN3"/>
    <property type="match status" value="1"/>
</dbReference>
<evidence type="ECO:0000259" key="1">
    <source>
        <dbReference type="PROSITE" id="PS50853"/>
    </source>
</evidence>
<keyword evidence="3" id="KW-1185">Reference proteome</keyword>
<name>A0A3P7MHY7_DIBLA</name>
<gene>
    <name evidence="2" type="ORF">DILT_LOCUS14217</name>
</gene>
<proteinExistence type="predicted"/>
<dbReference type="Proteomes" id="UP000281553">
    <property type="component" value="Unassembled WGS sequence"/>
</dbReference>
<dbReference type="EMBL" id="UYRU01073273">
    <property type="protein sequence ID" value="VDN23223.1"/>
    <property type="molecule type" value="Genomic_DNA"/>
</dbReference>
<evidence type="ECO:0000313" key="2">
    <source>
        <dbReference type="EMBL" id="VDN23223.1"/>
    </source>
</evidence>
<dbReference type="AlphaFoldDB" id="A0A3P7MHY7"/>
<sequence length="204" mass="22310">MSVKWKNPANYHGPEGPTKLHLWAPNGMEQMKEADKNPFTFEELKSIPSQIQNNAVAGTEKKFLLALSTWNRKVGIQKRHFITASTLVLALEVVETVVCKKPITPPKVTLTVTGATGLRAEWTQEAPATQPEILAYTYKLTETEGGRLVRNGYLPVTARSLALNKLTPNTEYELEVSANGLYTHGIAHVSATTAPGAYVSPLPS</sequence>
<dbReference type="InterPro" id="IPR013783">
    <property type="entry name" value="Ig-like_fold"/>
</dbReference>
<feature type="domain" description="Fibronectin type-III" evidence="1">
    <location>
        <begin position="102"/>
        <end position="204"/>
    </location>
</feature>
<reference evidence="2 3" key="1">
    <citation type="submission" date="2018-11" db="EMBL/GenBank/DDBJ databases">
        <authorList>
            <consortium name="Pathogen Informatics"/>
        </authorList>
    </citation>
    <scope>NUCLEOTIDE SEQUENCE [LARGE SCALE GENOMIC DNA]</scope>
</reference>
<dbReference type="SUPFAM" id="SSF49265">
    <property type="entry name" value="Fibronectin type III"/>
    <property type="match status" value="1"/>
</dbReference>
<dbReference type="InterPro" id="IPR003961">
    <property type="entry name" value="FN3_dom"/>
</dbReference>
<protein>
    <recommendedName>
        <fullName evidence="1">Fibronectin type-III domain-containing protein</fullName>
    </recommendedName>
</protein>